<keyword evidence="9" id="KW-1185">Reference proteome</keyword>
<dbReference type="GO" id="GO:0015031">
    <property type="term" value="P:protein transport"/>
    <property type="evidence" value="ECO:0007669"/>
    <property type="project" value="UniProtKB-KW"/>
</dbReference>
<name>C7R0J9_JONDD</name>
<dbReference type="STRING" id="471856.Jden_2025"/>
<dbReference type="InterPro" id="IPR018035">
    <property type="entry name" value="Flagellar_FliH/T3SS_HrpE"/>
</dbReference>
<evidence type="ECO:0000259" key="7">
    <source>
        <dbReference type="Pfam" id="PF02108"/>
    </source>
</evidence>
<dbReference type="OrthoDB" id="5114026at2"/>
<protein>
    <recommendedName>
        <fullName evidence="7">Flagellar assembly protein FliH/Type III secretion system HrpE domain-containing protein</fullName>
    </recommendedName>
</protein>
<evidence type="ECO:0000313" key="9">
    <source>
        <dbReference type="Proteomes" id="UP000000628"/>
    </source>
</evidence>
<gene>
    <name evidence="8" type="ordered locus">Jden_2025</name>
</gene>
<dbReference type="InterPro" id="IPR051472">
    <property type="entry name" value="T3SS_Stator/FliH"/>
</dbReference>
<evidence type="ECO:0000256" key="6">
    <source>
        <dbReference type="ARBA" id="ARBA00023225"/>
    </source>
</evidence>
<comment type="function">
    <text evidence="1">Needed for flagellar regrowth and assembly.</text>
</comment>
<proteinExistence type="inferred from homology"/>
<evidence type="ECO:0000256" key="2">
    <source>
        <dbReference type="ARBA" id="ARBA00006602"/>
    </source>
</evidence>
<sequence>MSTSPEIRPATFTQTRLVAINDESVRQARQDAEARGYAAGYAAGARVAAGEGKQLRETLLAQADADRAQRDARLEGVISALHAAMRAADDRVVPVIADAQTTLYALAFDLASAIVGTEIASPSADVPVRQGALWALERVLAEPIEAPELTVRMHPVDVAALQAHWDRVVSVLGRDASRLHLEADHGLASGDAVAVLPHGFLDARLAAAAQRARDELAHAGVPVGDAHLGEGAR</sequence>
<dbReference type="KEGG" id="jde:Jden_2025"/>
<evidence type="ECO:0000256" key="5">
    <source>
        <dbReference type="ARBA" id="ARBA00022927"/>
    </source>
</evidence>
<keyword evidence="5" id="KW-0653">Protein transport</keyword>
<evidence type="ECO:0000256" key="3">
    <source>
        <dbReference type="ARBA" id="ARBA00022448"/>
    </source>
</evidence>
<dbReference type="PANTHER" id="PTHR34982:SF1">
    <property type="entry name" value="FLAGELLAR ASSEMBLY PROTEIN FLIH"/>
    <property type="match status" value="1"/>
</dbReference>
<dbReference type="Pfam" id="PF02108">
    <property type="entry name" value="FliH"/>
    <property type="match status" value="1"/>
</dbReference>
<keyword evidence="4" id="KW-1005">Bacterial flagellum biogenesis</keyword>
<dbReference type="RefSeq" id="WP_015772291.1">
    <property type="nucleotide sequence ID" value="NC_013174.1"/>
</dbReference>
<evidence type="ECO:0000313" key="8">
    <source>
        <dbReference type="EMBL" id="ACV09663.1"/>
    </source>
</evidence>
<keyword evidence="6" id="KW-1006">Bacterial flagellum protein export</keyword>
<dbReference type="AlphaFoldDB" id="C7R0J9"/>
<comment type="similarity">
    <text evidence="2">Belongs to the FliH family.</text>
</comment>
<reference evidence="8 9" key="1">
    <citation type="journal article" date="2009" name="Stand. Genomic Sci.">
        <title>Complete genome sequence of Jonesia denitrificans type strain (Prevot 55134).</title>
        <authorList>
            <person name="Pukall R."/>
            <person name="Gehrich-Schroter G."/>
            <person name="Lapidus A."/>
            <person name="Nolan M."/>
            <person name="Glavina Del Rio T."/>
            <person name="Lucas S."/>
            <person name="Chen F."/>
            <person name="Tice H."/>
            <person name="Pitluck S."/>
            <person name="Cheng J.F."/>
            <person name="Copeland A."/>
            <person name="Saunders E."/>
            <person name="Brettin T."/>
            <person name="Detter J.C."/>
            <person name="Bruce D."/>
            <person name="Goodwin L."/>
            <person name="Pati A."/>
            <person name="Ivanova N."/>
            <person name="Mavromatis K."/>
            <person name="Ovchinnikova G."/>
            <person name="Chen A."/>
            <person name="Palaniappan K."/>
            <person name="Land M."/>
            <person name="Hauser L."/>
            <person name="Chang Y.J."/>
            <person name="Jeffries C.D."/>
            <person name="Chain P."/>
            <person name="Goker M."/>
            <person name="Bristow J."/>
            <person name="Eisen J.A."/>
            <person name="Markowitz V."/>
            <person name="Hugenholtz P."/>
            <person name="Kyrpides N.C."/>
            <person name="Klenk H.P."/>
            <person name="Han C."/>
        </authorList>
    </citation>
    <scope>NUCLEOTIDE SEQUENCE [LARGE SCALE GENOMIC DNA]</scope>
    <source>
        <strain evidence="9">ATCC 14870 / DSM 20603 / BCRC 15368 / CIP 55.134 / JCM 11481 / NBRC 15587 / NCTC 10816 / Prevot 55134</strain>
    </source>
</reference>
<dbReference type="EMBL" id="CP001706">
    <property type="protein sequence ID" value="ACV09663.1"/>
    <property type="molecule type" value="Genomic_DNA"/>
</dbReference>
<dbReference type="GO" id="GO:0005829">
    <property type="term" value="C:cytosol"/>
    <property type="evidence" value="ECO:0007669"/>
    <property type="project" value="TreeGrafter"/>
</dbReference>
<evidence type="ECO:0000256" key="4">
    <source>
        <dbReference type="ARBA" id="ARBA00022795"/>
    </source>
</evidence>
<feature type="domain" description="Flagellar assembly protein FliH/Type III secretion system HrpE" evidence="7">
    <location>
        <begin position="72"/>
        <end position="207"/>
    </location>
</feature>
<dbReference type="Proteomes" id="UP000000628">
    <property type="component" value="Chromosome"/>
</dbReference>
<accession>C7R0J9</accession>
<dbReference type="eggNOG" id="COG1317">
    <property type="taxonomic scope" value="Bacteria"/>
</dbReference>
<dbReference type="PANTHER" id="PTHR34982">
    <property type="entry name" value="YOP PROTEINS TRANSLOCATION PROTEIN L"/>
    <property type="match status" value="1"/>
</dbReference>
<dbReference type="HOGENOM" id="CLU_1188698_0_0_11"/>
<dbReference type="GO" id="GO:0044781">
    <property type="term" value="P:bacterial-type flagellum organization"/>
    <property type="evidence" value="ECO:0007669"/>
    <property type="project" value="UniProtKB-KW"/>
</dbReference>
<evidence type="ECO:0000256" key="1">
    <source>
        <dbReference type="ARBA" id="ARBA00003041"/>
    </source>
</evidence>
<organism evidence="8 9">
    <name type="scientific">Jonesia denitrificans (strain ATCC 14870 / DSM 20603 / BCRC 15368 / CIP 55.134 / JCM 11481 / NBRC 15587 / NCTC 10816 / Prevot 55134)</name>
    <name type="common">Listeria denitrificans</name>
    <dbReference type="NCBI Taxonomy" id="471856"/>
    <lineage>
        <taxon>Bacteria</taxon>
        <taxon>Bacillati</taxon>
        <taxon>Actinomycetota</taxon>
        <taxon>Actinomycetes</taxon>
        <taxon>Micrococcales</taxon>
        <taxon>Jonesiaceae</taxon>
        <taxon>Jonesia</taxon>
    </lineage>
</organism>
<keyword evidence="3" id="KW-0813">Transport</keyword>